<evidence type="ECO:0000256" key="1">
    <source>
        <dbReference type="SAM" id="MobiDB-lite"/>
    </source>
</evidence>
<feature type="compositionally biased region" description="Low complexity" evidence="1">
    <location>
        <begin position="37"/>
        <end position="53"/>
    </location>
</feature>
<feature type="region of interest" description="Disordered" evidence="1">
    <location>
        <begin position="1"/>
        <end position="53"/>
    </location>
</feature>
<gene>
    <name evidence="2" type="ORF">CLV92_1064</name>
</gene>
<protein>
    <submittedName>
        <fullName evidence="2">Uncharacterized protein</fullName>
    </submittedName>
</protein>
<organism evidence="2 3">
    <name type="scientific">Kineococcus xinjiangensis</name>
    <dbReference type="NCBI Taxonomy" id="512762"/>
    <lineage>
        <taxon>Bacteria</taxon>
        <taxon>Bacillati</taxon>
        <taxon>Actinomycetota</taxon>
        <taxon>Actinomycetes</taxon>
        <taxon>Kineosporiales</taxon>
        <taxon>Kineosporiaceae</taxon>
        <taxon>Kineococcus</taxon>
    </lineage>
</organism>
<dbReference type="Proteomes" id="UP000239485">
    <property type="component" value="Unassembled WGS sequence"/>
</dbReference>
<dbReference type="EMBL" id="PTJD01000006">
    <property type="protein sequence ID" value="PPK95183.1"/>
    <property type="molecule type" value="Genomic_DNA"/>
</dbReference>
<evidence type="ECO:0000313" key="3">
    <source>
        <dbReference type="Proteomes" id="UP000239485"/>
    </source>
</evidence>
<keyword evidence="3" id="KW-1185">Reference proteome</keyword>
<accession>A0A2S6ILS2</accession>
<evidence type="ECO:0000313" key="2">
    <source>
        <dbReference type="EMBL" id="PPK95183.1"/>
    </source>
</evidence>
<name>A0A2S6ILS2_9ACTN</name>
<feature type="compositionally biased region" description="Basic and acidic residues" evidence="1">
    <location>
        <begin position="18"/>
        <end position="29"/>
    </location>
</feature>
<comment type="caution">
    <text evidence="2">The sequence shown here is derived from an EMBL/GenBank/DDBJ whole genome shotgun (WGS) entry which is preliminary data.</text>
</comment>
<reference evidence="2 3" key="1">
    <citation type="submission" date="2018-02" db="EMBL/GenBank/DDBJ databases">
        <title>Genomic Encyclopedia of Archaeal and Bacterial Type Strains, Phase II (KMG-II): from individual species to whole genera.</title>
        <authorList>
            <person name="Goeker M."/>
        </authorList>
    </citation>
    <scope>NUCLEOTIDE SEQUENCE [LARGE SCALE GENOMIC DNA]</scope>
    <source>
        <strain evidence="2 3">DSM 22857</strain>
    </source>
</reference>
<sequence length="53" mass="5725">MRCTPRRSRARRGPRMQDVPHEKEPHVSEHVLAPADGPGTPGTRSTGPVSAVV</sequence>
<proteinExistence type="predicted"/>
<feature type="compositionally biased region" description="Basic residues" evidence="1">
    <location>
        <begin position="1"/>
        <end position="14"/>
    </location>
</feature>
<dbReference type="AlphaFoldDB" id="A0A2S6ILS2"/>